<feature type="compositionally biased region" description="Basic and acidic residues" evidence="1">
    <location>
        <begin position="196"/>
        <end position="219"/>
    </location>
</feature>
<organism evidence="2">
    <name type="scientific">Zea mays</name>
    <name type="common">Maize</name>
    <dbReference type="NCBI Taxonomy" id="4577"/>
    <lineage>
        <taxon>Eukaryota</taxon>
        <taxon>Viridiplantae</taxon>
        <taxon>Streptophyta</taxon>
        <taxon>Embryophyta</taxon>
        <taxon>Tracheophyta</taxon>
        <taxon>Spermatophyta</taxon>
        <taxon>Magnoliopsida</taxon>
        <taxon>Liliopsida</taxon>
        <taxon>Poales</taxon>
        <taxon>Poaceae</taxon>
        <taxon>PACMAD clade</taxon>
        <taxon>Panicoideae</taxon>
        <taxon>Andropogonodae</taxon>
        <taxon>Andropogoneae</taxon>
        <taxon>Tripsacinae</taxon>
        <taxon>Zea</taxon>
    </lineage>
</organism>
<accession>C0P3X8</accession>
<dbReference type="AlphaFoldDB" id="C0P3X8"/>
<feature type="region of interest" description="Disordered" evidence="1">
    <location>
        <begin position="196"/>
        <end position="246"/>
    </location>
</feature>
<evidence type="ECO:0000256" key="1">
    <source>
        <dbReference type="SAM" id="MobiDB-lite"/>
    </source>
</evidence>
<protein>
    <submittedName>
        <fullName evidence="2">Uncharacterized protein</fullName>
    </submittedName>
</protein>
<evidence type="ECO:0000313" key="2">
    <source>
        <dbReference type="EMBL" id="ACN27694.1"/>
    </source>
</evidence>
<sequence length="246" mass="27128">MEHQFSTPSHRQLAAICYHNLALRLPTLPAFSFDLVHNIHSRQHLAKHHMLPVQPTCCHCGDEKLGSVCISPGIGHGQKAWTSVLDLEVLIRKLQAVDRFTTPPVPESEVTSLEHEAGDDSVELTSLVVEGFATLANPFLSCAKSSEVLCRLRNSLPKKPHDNPACGLAVDLDVEVDLVGNLRQVLLSEVDEHLGERQCGGGEREPQANRGRAPGDPRRRAPPPPARRHLRSTRAPPTPMRSREFC</sequence>
<reference evidence="2" key="2">
    <citation type="submission" date="2012-06" db="EMBL/GenBank/DDBJ databases">
        <authorList>
            <person name="Yu Y."/>
            <person name="Currie J."/>
            <person name="Lomeli R."/>
            <person name="Angelova A."/>
            <person name="Collura K."/>
            <person name="Wissotski M."/>
            <person name="Campos D."/>
            <person name="Kudrna D."/>
            <person name="Golser W."/>
            <person name="Ashely E."/>
            <person name="Descour A."/>
            <person name="Fernandes J."/>
            <person name="Soderlund C."/>
            <person name="Walbot V."/>
        </authorList>
    </citation>
    <scope>NUCLEOTIDE SEQUENCE</scope>
    <source>
        <strain evidence="2">B73</strain>
    </source>
</reference>
<name>C0P3X8_MAIZE</name>
<proteinExistence type="evidence at transcript level"/>
<reference evidence="2" key="1">
    <citation type="journal article" date="2009" name="PLoS Genet.">
        <title>Sequencing, mapping, and analysis of 27,455 maize full-length cDNAs.</title>
        <authorList>
            <person name="Soderlund C."/>
            <person name="Descour A."/>
            <person name="Kudrna D."/>
            <person name="Bomhoff M."/>
            <person name="Boyd L."/>
            <person name="Currie J."/>
            <person name="Angelova A."/>
            <person name="Collura K."/>
            <person name="Wissotski M."/>
            <person name="Ashley E."/>
            <person name="Morrow D."/>
            <person name="Fernandes J."/>
            <person name="Walbot V."/>
            <person name="Yu Y."/>
        </authorList>
    </citation>
    <scope>NUCLEOTIDE SEQUENCE</scope>
    <source>
        <strain evidence="2">B73</strain>
    </source>
</reference>
<dbReference type="EMBL" id="BT062997">
    <property type="protein sequence ID" value="ACN27694.1"/>
    <property type="molecule type" value="mRNA"/>
</dbReference>